<dbReference type="KEGG" id="gfl:GRFL_3328"/>
<evidence type="ECO:0000313" key="2">
    <source>
        <dbReference type="Proteomes" id="UP000186230"/>
    </source>
</evidence>
<dbReference type="InterPro" id="IPR050248">
    <property type="entry name" value="Polysacc_deacetylase_ArnD"/>
</dbReference>
<dbReference type="Gene3D" id="3.20.20.370">
    <property type="entry name" value="Glycoside hydrolase/deacetylase"/>
    <property type="match status" value="1"/>
</dbReference>
<dbReference type="InterPro" id="IPR011330">
    <property type="entry name" value="Glyco_hydro/deAcase_b/a-brl"/>
</dbReference>
<dbReference type="InterPro" id="IPR002509">
    <property type="entry name" value="NODB_dom"/>
</dbReference>
<protein>
    <submittedName>
        <fullName evidence="1">Polysaccharide deacetylase</fullName>
    </submittedName>
</protein>
<name>A0A1L7IAA6_9FLAO</name>
<dbReference type="CDD" id="cd10917">
    <property type="entry name" value="CE4_NodB_like_6s_7s"/>
    <property type="match status" value="1"/>
</dbReference>
<accession>A0A1L7IAA6</accession>
<dbReference type="AlphaFoldDB" id="A0A1L7IAA6"/>
<gene>
    <name evidence="1" type="ORF">GRFL_3328</name>
</gene>
<dbReference type="PROSITE" id="PS51677">
    <property type="entry name" value="NODB"/>
    <property type="match status" value="1"/>
</dbReference>
<dbReference type="GO" id="GO:0016810">
    <property type="term" value="F:hydrolase activity, acting on carbon-nitrogen (but not peptide) bonds"/>
    <property type="evidence" value="ECO:0007669"/>
    <property type="project" value="InterPro"/>
</dbReference>
<organism evidence="1 2">
    <name type="scientific">Christiangramia flava JLT2011</name>
    <dbReference type="NCBI Taxonomy" id="1229726"/>
    <lineage>
        <taxon>Bacteria</taxon>
        <taxon>Pseudomonadati</taxon>
        <taxon>Bacteroidota</taxon>
        <taxon>Flavobacteriia</taxon>
        <taxon>Flavobacteriales</taxon>
        <taxon>Flavobacteriaceae</taxon>
        <taxon>Christiangramia</taxon>
    </lineage>
</organism>
<dbReference type="GO" id="GO:0005975">
    <property type="term" value="P:carbohydrate metabolic process"/>
    <property type="evidence" value="ECO:0007669"/>
    <property type="project" value="InterPro"/>
</dbReference>
<evidence type="ECO:0000313" key="1">
    <source>
        <dbReference type="EMBL" id="APU70052.1"/>
    </source>
</evidence>
<keyword evidence="2" id="KW-1185">Reference proteome</keyword>
<dbReference type="SUPFAM" id="SSF88713">
    <property type="entry name" value="Glycoside hydrolase/deacetylase"/>
    <property type="match status" value="1"/>
</dbReference>
<reference evidence="1 2" key="1">
    <citation type="submission" date="2016-07" db="EMBL/GenBank/DDBJ databases">
        <title>Multi-omics approach to identify versatile polysaccharide utilization systems of a marine flavobacterium Gramella flava.</title>
        <authorList>
            <person name="Tang K."/>
        </authorList>
    </citation>
    <scope>NUCLEOTIDE SEQUENCE [LARGE SCALE GENOMIC DNA]</scope>
    <source>
        <strain evidence="1 2">JLT2011</strain>
    </source>
</reference>
<dbReference type="STRING" id="1229726.GRFL_3328"/>
<dbReference type="Pfam" id="PF01522">
    <property type="entry name" value="Polysacc_deac_1"/>
    <property type="match status" value="1"/>
</dbReference>
<dbReference type="Proteomes" id="UP000186230">
    <property type="component" value="Chromosome"/>
</dbReference>
<dbReference type="PANTHER" id="PTHR10587">
    <property type="entry name" value="GLYCOSYL TRANSFERASE-RELATED"/>
    <property type="match status" value="1"/>
</dbReference>
<proteinExistence type="predicted"/>
<dbReference type="EMBL" id="CP016359">
    <property type="protein sequence ID" value="APU70052.1"/>
    <property type="molecule type" value="Genomic_DNA"/>
</dbReference>
<sequence length="212" mass="24404">MVSTTIRFNFFLKGYHSQPSEKSCIALTFDDGPSEYTPEILELLKKHQVQAAFFCIGKQIEKYPEIFQQILEDGHIIGNHTFHHTRKIGFLSSEQIFREILACDEIVENKSGLKLKLFRPPFGIINPKTKRAIQRSGHLVMGWNVRPYDAITKSPEVIIKRITRKLKPGDVILLHDNQQQTASILEQLLVILEKKNLGTLRPDKLFGIHAYR</sequence>